<feature type="binding site" evidence="11">
    <location>
        <position position="11"/>
    </location>
    <ligand>
        <name>ATP</name>
        <dbReference type="ChEBI" id="CHEBI:30616"/>
    </ligand>
</feature>
<proteinExistence type="inferred from homology"/>
<keyword evidence="9 13" id="KW-0067">ATP-binding</keyword>
<comment type="similarity">
    <text evidence="2">Belongs to the EF-1-beta/EF-1-delta family.</text>
</comment>
<dbReference type="GO" id="GO:0003746">
    <property type="term" value="F:translation elongation factor activity"/>
    <property type="evidence" value="ECO:0007669"/>
    <property type="project" value="UniProtKB-KW"/>
</dbReference>
<evidence type="ECO:0000256" key="6">
    <source>
        <dbReference type="ARBA" id="ARBA00022741"/>
    </source>
</evidence>
<dbReference type="Pfam" id="PF00736">
    <property type="entry name" value="EF1_GNE"/>
    <property type="match status" value="1"/>
</dbReference>
<dbReference type="InterPro" id="IPR036850">
    <property type="entry name" value="NDK-like_dom_sf"/>
</dbReference>
<dbReference type="GO" id="GO:0006183">
    <property type="term" value="P:GTP biosynthetic process"/>
    <property type="evidence" value="ECO:0007669"/>
    <property type="project" value="InterPro"/>
</dbReference>
<dbReference type="SMART" id="SM00562">
    <property type="entry name" value="NDK"/>
    <property type="match status" value="1"/>
</dbReference>
<dbReference type="GO" id="GO:0006241">
    <property type="term" value="P:CTP biosynthetic process"/>
    <property type="evidence" value="ECO:0007669"/>
    <property type="project" value="InterPro"/>
</dbReference>
<evidence type="ECO:0000256" key="13">
    <source>
        <dbReference type="RuleBase" id="RU004013"/>
    </source>
</evidence>
<keyword evidence="6 13" id="KW-0547">Nucleotide-binding</keyword>
<feature type="compositionally biased region" description="Basic and acidic residues" evidence="14">
    <location>
        <begin position="246"/>
        <end position="261"/>
    </location>
</feature>
<comment type="caution">
    <text evidence="17">The sequence shown here is derived from an EMBL/GenBank/DDBJ whole genome shotgun (WGS) entry which is preliminary data.</text>
</comment>
<dbReference type="AlphaFoldDB" id="A0A5N5SU49"/>
<evidence type="ECO:0000256" key="14">
    <source>
        <dbReference type="SAM" id="MobiDB-lite"/>
    </source>
</evidence>
<evidence type="ECO:0000256" key="5">
    <source>
        <dbReference type="ARBA" id="ARBA00022679"/>
    </source>
</evidence>
<dbReference type="CDD" id="cd04413">
    <property type="entry name" value="NDPk_I"/>
    <property type="match status" value="1"/>
</dbReference>
<comment type="cofactor">
    <cofactor evidence="1">
        <name>Mg(2+)</name>
        <dbReference type="ChEBI" id="CHEBI:18420"/>
    </cofactor>
</comment>
<organism evidence="17 18">
    <name type="scientific">Armadillidium nasatum</name>
    <dbReference type="NCBI Taxonomy" id="96803"/>
    <lineage>
        <taxon>Eukaryota</taxon>
        <taxon>Metazoa</taxon>
        <taxon>Ecdysozoa</taxon>
        <taxon>Arthropoda</taxon>
        <taxon>Crustacea</taxon>
        <taxon>Multicrustacea</taxon>
        <taxon>Malacostraca</taxon>
        <taxon>Eumalacostraca</taxon>
        <taxon>Peracarida</taxon>
        <taxon>Isopoda</taxon>
        <taxon>Oniscidea</taxon>
        <taxon>Crinocheta</taxon>
        <taxon>Armadillidiidae</taxon>
        <taxon>Armadillidium</taxon>
    </lineage>
</organism>
<feature type="binding site" evidence="11">
    <location>
        <position position="114"/>
    </location>
    <ligand>
        <name>ATP</name>
        <dbReference type="ChEBI" id="CHEBI:30616"/>
    </ligand>
</feature>
<evidence type="ECO:0000313" key="17">
    <source>
        <dbReference type="EMBL" id="KAB7497731.1"/>
    </source>
</evidence>
<dbReference type="InterPro" id="IPR034907">
    <property type="entry name" value="NDK-like_dom"/>
</dbReference>
<evidence type="ECO:0000256" key="10">
    <source>
        <dbReference type="ARBA" id="ARBA00022917"/>
    </source>
</evidence>
<dbReference type="EC" id="2.7.4.6" evidence="13"/>
<evidence type="ECO:0000256" key="2">
    <source>
        <dbReference type="ARBA" id="ARBA00007411"/>
    </source>
</evidence>
<dbReference type="InterPro" id="IPR001564">
    <property type="entry name" value="Nucleoside_diP_kinase"/>
</dbReference>
<dbReference type="PROSITE" id="PS00469">
    <property type="entry name" value="NDPK"/>
    <property type="match status" value="1"/>
</dbReference>
<evidence type="ECO:0000256" key="12">
    <source>
        <dbReference type="RuleBase" id="RU004011"/>
    </source>
</evidence>
<dbReference type="Gene3D" id="3.30.70.60">
    <property type="match status" value="1"/>
</dbReference>
<evidence type="ECO:0000256" key="11">
    <source>
        <dbReference type="PROSITE-ProRule" id="PRU00706"/>
    </source>
</evidence>
<protein>
    <recommendedName>
        <fullName evidence="13">Nucleoside diphosphate kinase</fullName>
        <ecNumber evidence="13">2.7.4.6</ecNumber>
    </recommendedName>
</protein>
<comment type="catalytic activity">
    <reaction evidence="13">
        <text>a 2'-deoxyribonucleoside 5'-diphosphate + ATP = a 2'-deoxyribonucleoside 5'-triphosphate + ADP</text>
        <dbReference type="Rhea" id="RHEA:44640"/>
        <dbReference type="ChEBI" id="CHEBI:30616"/>
        <dbReference type="ChEBI" id="CHEBI:61560"/>
        <dbReference type="ChEBI" id="CHEBI:73316"/>
        <dbReference type="ChEBI" id="CHEBI:456216"/>
        <dbReference type="EC" id="2.7.4.6"/>
    </reaction>
</comment>
<dbReference type="EMBL" id="SEYY01019996">
    <property type="protein sequence ID" value="KAB7497731.1"/>
    <property type="molecule type" value="Genomic_DNA"/>
</dbReference>
<keyword evidence="18" id="KW-1185">Reference proteome</keyword>
<dbReference type="InterPro" id="IPR014038">
    <property type="entry name" value="EF1B_bsu/dsu_GNE"/>
</dbReference>
<dbReference type="PANTHER" id="PTHR11349">
    <property type="entry name" value="NUCLEOSIDE DIPHOSPHATE KINASE"/>
    <property type="match status" value="1"/>
</dbReference>
<dbReference type="CDD" id="cd00292">
    <property type="entry name" value="EF1B"/>
    <property type="match status" value="1"/>
</dbReference>
<feature type="binding site" evidence="11">
    <location>
        <position position="104"/>
    </location>
    <ligand>
        <name>ATP</name>
        <dbReference type="ChEBI" id="CHEBI:30616"/>
    </ligand>
</feature>
<dbReference type="InterPro" id="IPR023005">
    <property type="entry name" value="Nucleoside_diP_kinase_AS"/>
</dbReference>
<comment type="similarity">
    <text evidence="3 11 12">Belongs to the NDK family.</text>
</comment>
<sequence length="384" mass="43775">MSQERTFIAVKPDGVQRGLVGEIIKRFEVKGFKLVALKFIQASEDHLKKHYADLSDKPFFAGLVKYMASGPLVAMCWEGPGVVKTARQMMGETKPADSKPGTIRGDFCIEVGRNIIHGSDSVESANKELSLWFKPEELVSWKQATHDWIYEMIYLLSDLTTEEGLKALNEYLKDKSYMHGYCVSQSDITVFLSIKQSLDPKLYPHLHRWHKHIKVVGGDATKTPNFIKHEGQECKILKENISYKSPKKEQAMKTDNSRTESQDSLVDNSDVVSEKELRNIKDDKDYDSQVYPTEISNIYTILLEIKPKDEEVDMKELESLVRGVDLEGLKWGASQTTPIAYGIHKLSIICTLEDDRSSMQDVLQRLVKYENYVRDVNIAAFNKL</sequence>
<dbReference type="OrthoDB" id="2162449at2759"/>
<evidence type="ECO:0000259" key="15">
    <source>
        <dbReference type="SMART" id="SM00562"/>
    </source>
</evidence>
<dbReference type="SUPFAM" id="SSF54984">
    <property type="entry name" value="eEF-1beta-like"/>
    <property type="match status" value="1"/>
</dbReference>
<feature type="region of interest" description="Disordered" evidence="14">
    <location>
        <begin position="246"/>
        <end position="268"/>
    </location>
</feature>
<keyword evidence="10" id="KW-0648">Protein biosynthesis</keyword>
<feature type="domain" description="Nucleoside diphosphate kinase-like" evidence="15">
    <location>
        <begin position="3"/>
        <end position="140"/>
    </location>
</feature>
<dbReference type="PROSITE" id="PS51374">
    <property type="entry name" value="NDPK_LIKE"/>
    <property type="match status" value="1"/>
</dbReference>
<dbReference type="HAMAP" id="MF_00451">
    <property type="entry name" value="NDP_kinase"/>
    <property type="match status" value="1"/>
</dbReference>
<dbReference type="SUPFAM" id="SSF54919">
    <property type="entry name" value="Nucleoside diphosphate kinase, NDK"/>
    <property type="match status" value="1"/>
</dbReference>
<comment type="subunit">
    <text evidence="4">EF-1 is composed of 4 subunits: alpha, beta, delta, and gamma.</text>
</comment>
<feature type="active site" description="Pros-phosphohistidine intermediate" evidence="11">
    <location>
        <position position="117"/>
    </location>
</feature>
<dbReference type="NCBIfam" id="NF001908">
    <property type="entry name" value="PRK00668.1"/>
    <property type="match status" value="1"/>
</dbReference>
<name>A0A5N5SU49_9CRUS</name>
<dbReference type="SUPFAM" id="SSF47616">
    <property type="entry name" value="GST C-terminal domain-like"/>
    <property type="match status" value="1"/>
</dbReference>
<evidence type="ECO:0000256" key="9">
    <source>
        <dbReference type="ARBA" id="ARBA00022840"/>
    </source>
</evidence>
<feature type="binding site" evidence="11">
    <location>
        <position position="59"/>
    </location>
    <ligand>
        <name>ATP</name>
        <dbReference type="ChEBI" id="CHEBI:30616"/>
    </ligand>
</feature>
<dbReference type="GO" id="GO:0004550">
    <property type="term" value="F:nucleoside diphosphate kinase activity"/>
    <property type="evidence" value="ECO:0007669"/>
    <property type="project" value="UniProtKB-EC"/>
</dbReference>
<dbReference type="FunFam" id="3.30.70.141:FF:000039">
    <property type="entry name" value="Nucleoside diphosphate kinase B"/>
    <property type="match status" value="1"/>
</dbReference>
<dbReference type="PRINTS" id="PR01243">
    <property type="entry name" value="NUCDPKINASE"/>
</dbReference>
<evidence type="ECO:0000256" key="1">
    <source>
        <dbReference type="ARBA" id="ARBA00001946"/>
    </source>
</evidence>
<keyword evidence="5 13" id="KW-0808">Transferase</keyword>
<dbReference type="GO" id="GO:0005524">
    <property type="term" value="F:ATP binding"/>
    <property type="evidence" value="ECO:0007669"/>
    <property type="project" value="UniProtKB-KW"/>
</dbReference>
<dbReference type="SMART" id="SM00888">
    <property type="entry name" value="EF1_GNE"/>
    <property type="match status" value="1"/>
</dbReference>
<evidence type="ECO:0000256" key="7">
    <source>
        <dbReference type="ARBA" id="ARBA00022768"/>
    </source>
</evidence>
<dbReference type="Proteomes" id="UP000326759">
    <property type="component" value="Unassembled WGS sequence"/>
</dbReference>
<evidence type="ECO:0000313" key="18">
    <source>
        <dbReference type="Proteomes" id="UP000326759"/>
    </source>
</evidence>
<dbReference type="InterPro" id="IPR036282">
    <property type="entry name" value="Glutathione-S-Trfase_C_sf"/>
</dbReference>
<evidence type="ECO:0000259" key="16">
    <source>
        <dbReference type="SMART" id="SM00888"/>
    </source>
</evidence>
<feature type="binding site" evidence="11">
    <location>
        <position position="93"/>
    </location>
    <ligand>
        <name>ATP</name>
        <dbReference type="ChEBI" id="CHEBI:30616"/>
    </ligand>
</feature>
<evidence type="ECO:0000256" key="3">
    <source>
        <dbReference type="ARBA" id="ARBA00008142"/>
    </source>
</evidence>
<keyword evidence="7" id="KW-0251">Elongation factor</keyword>
<keyword evidence="8 13" id="KW-0418">Kinase</keyword>
<dbReference type="GO" id="GO:0006228">
    <property type="term" value="P:UTP biosynthetic process"/>
    <property type="evidence" value="ECO:0007669"/>
    <property type="project" value="InterPro"/>
</dbReference>
<evidence type="ECO:0000256" key="4">
    <source>
        <dbReference type="ARBA" id="ARBA00011613"/>
    </source>
</evidence>
<dbReference type="FunFam" id="3.30.70.60:FF:000001">
    <property type="entry name" value="Elongation factor 1-beta 1 like"/>
    <property type="match status" value="1"/>
</dbReference>
<dbReference type="InterPro" id="IPR036219">
    <property type="entry name" value="eEF-1beta-like_sf"/>
</dbReference>
<gene>
    <name evidence="17" type="primary">NME2</name>
    <name evidence="17" type="ORF">Anas_01398</name>
</gene>
<feature type="binding site" evidence="11">
    <location>
        <position position="87"/>
    </location>
    <ligand>
        <name>ATP</name>
        <dbReference type="ChEBI" id="CHEBI:30616"/>
    </ligand>
</feature>
<reference evidence="17 18" key="1">
    <citation type="journal article" date="2019" name="PLoS Biol.">
        <title>Sex chromosomes control vertical transmission of feminizing Wolbachia symbionts in an isopod.</title>
        <authorList>
            <person name="Becking T."/>
            <person name="Chebbi M.A."/>
            <person name="Giraud I."/>
            <person name="Moumen B."/>
            <person name="Laverre T."/>
            <person name="Caubet Y."/>
            <person name="Peccoud J."/>
            <person name="Gilbert C."/>
            <person name="Cordaux R."/>
        </authorList>
    </citation>
    <scope>NUCLEOTIDE SEQUENCE [LARGE SCALE GENOMIC DNA]</scope>
    <source>
        <strain evidence="17">ANa2</strain>
        <tissue evidence="17">Whole body excluding digestive tract and cuticle</tissue>
    </source>
</reference>
<dbReference type="Pfam" id="PF00334">
    <property type="entry name" value="NDK"/>
    <property type="match status" value="1"/>
</dbReference>
<accession>A0A5N5SU49</accession>
<dbReference type="Gene3D" id="1.20.1050.130">
    <property type="match status" value="1"/>
</dbReference>
<dbReference type="Gene3D" id="3.30.70.141">
    <property type="entry name" value="Nucleoside diphosphate kinase-like domain"/>
    <property type="match status" value="1"/>
</dbReference>
<dbReference type="InterPro" id="IPR014717">
    <property type="entry name" value="Transl_elong_EF1B/ribsomal_bS6"/>
</dbReference>
<feature type="domain" description="Translation elongation factor EF1B beta/delta subunit guanine nucleotide exchange" evidence="16">
    <location>
        <begin position="301"/>
        <end position="384"/>
    </location>
</feature>
<evidence type="ECO:0000256" key="8">
    <source>
        <dbReference type="ARBA" id="ARBA00022777"/>
    </source>
</evidence>